<organism evidence="9 10">
    <name type="scientific">Paenibacillus protaetiae</name>
    <dbReference type="NCBI Taxonomy" id="2509456"/>
    <lineage>
        <taxon>Bacteria</taxon>
        <taxon>Bacillati</taxon>
        <taxon>Bacillota</taxon>
        <taxon>Bacilli</taxon>
        <taxon>Bacillales</taxon>
        <taxon>Paenibacillaceae</taxon>
        <taxon>Paenibacillus</taxon>
    </lineage>
</organism>
<dbReference type="Gene3D" id="1.10.10.10">
    <property type="entry name" value="Winged helix-like DNA-binding domain superfamily/Winged helix DNA-binding domain"/>
    <property type="match status" value="1"/>
</dbReference>
<evidence type="ECO:0000259" key="7">
    <source>
        <dbReference type="Pfam" id="PF04542"/>
    </source>
</evidence>
<dbReference type="PANTHER" id="PTHR43133:SF8">
    <property type="entry name" value="RNA POLYMERASE SIGMA FACTOR HI_1459-RELATED"/>
    <property type="match status" value="1"/>
</dbReference>
<dbReference type="OrthoDB" id="2381154at2"/>
<dbReference type="InterPro" id="IPR013249">
    <property type="entry name" value="RNA_pol_sigma70_r4_t2"/>
</dbReference>
<dbReference type="SUPFAM" id="SSF88659">
    <property type="entry name" value="Sigma3 and sigma4 domains of RNA polymerase sigma factors"/>
    <property type="match status" value="1"/>
</dbReference>
<dbReference type="GO" id="GO:0006352">
    <property type="term" value="P:DNA-templated transcription initiation"/>
    <property type="evidence" value="ECO:0007669"/>
    <property type="project" value="InterPro"/>
</dbReference>
<proteinExistence type="inferred from homology"/>
<evidence type="ECO:0000256" key="3">
    <source>
        <dbReference type="ARBA" id="ARBA00023082"/>
    </source>
</evidence>
<evidence type="ECO:0000256" key="2">
    <source>
        <dbReference type="ARBA" id="ARBA00023015"/>
    </source>
</evidence>
<dbReference type="InterPro" id="IPR039425">
    <property type="entry name" value="RNA_pol_sigma-70-like"/>
</dbReference>
<dbReference type="InterPro" id="IPR013325">
    <property type="entry name" value="RNA_pol_sigma_r2"/>
</dbReference>
<dbReference type="Pfam" id="PF04542">
    <property type="entry name" value="Sigma70_r2"/>
    <property type="match status" value="1"/>
</dbReference>
<dbReference type="GO" id="GO:0016987">
    <property type="term" value="F:sigma factor activity"/>
    <property type="evidence" value="ECO:0007669"/>
    <property type="project" value="UniProtKB-KW"/>
</dbReference>
<keyword evidence="3" id="KW-0731">Sigma factor</keyword>
<dbReference type="Proteomes" id="UP000293568">
    <property type="component" value="Chromosome"/>
</dbReference>
<dbReference type="EMBL" id="CP035492">
    <property type="protein sequence ID" value="QAY66312.1"/>
    <property type="molecule type" value="Genomic_DNA"/>
</dbReference>
<comment type="similarity">
    <text evidence="1">Belongs to the sigma-70 factor family. ECF subfamily.</text>
</comment>
<dbReference type="Gene3D" id="1.10.1740.10">
    <property type="match status" value="1"/>
</dbReference>
<dbReference type="Pfam" id="PF08281">
    <property type="entry name" value="Sigma70_r4_2"/>
    <property type="match status" value="1"/>
</dbReference>
<keyword evidence="5" id="KW-0804">Transcription</keyword>
<gene>
    <name evidence="9" type="ORF">ET464_07760</name>
</gene>
<dbReference type="InterPro" id="IPR014284">
    <property type="entry name" value="RNA_pol_sigma-70_dom"/>
</dbReference>
<feature type="domain" description="RNA polymerase sigma factor 70 region 4 type 2" evidence="8">
    <location>
        <begin position="102"/>
        <end position="151"/>
    </location>
</feature>
<keyword evidence="4" id="KW-0238">DNA-binding</keyword>
<dbReference type="NCBIfam" id="TIGR02937">
    <property type="entry name" value="sigma70-ECF"/>
    <property type="match status" value="1"/>
</dbReference>
<dbReference type="PANTHER" id="PTHR43133">
    <property type="entry name" value="RNA POLYMERASE ECF-TYPE SIGMA FACTO"/>
    <property type="match status" value="1"/>
</dbReference>
<accession>A0A4P6ETQ6</accession>
<dbReference type="GO" id="GO:0003677">
    <property type="term" value="F:DNA binding"/>
    <property type="evidence" value="ECO:0007669"/>
    <property type="project" value="UniProtKB-KW"/>
</dbReference>
<dbReference type="SUPFAM" id="SSF88946">
    <property type="entry name" value="Sigma2 domain of RNA polymerase sigma factors"/>
    <property type="match status" value="1"/>
</dbReference>
<evidence type="ECO:0000313" key="9">
    <source>
        <dbReference type="EMBL" id="QAY66312.1"/>
    </source>
</evidence>
<keyword evidence="10" id="KW-1185">Reference proteome</keyword>
<sequence>MEQQPIWEAEQIRSALVRYCRSLTGSQWDAEDLAQETYMKALPFMASVRELANPSAYLFRMAKNRWIDQLRRSSKGAALEREAGGLPEAEEQSGIEQDDVEQALLMLIHHLTPLQRTVYLLREAVALPAKETAAMLQISEGAVKAALHRARIVISKLRTERGAALPLLEACQAGALGEKEHAVMLAYVAALHDGDAQAIAMLMQQQDEESRQSAAVHIRQQSQQRSIRSRGSGSPGTTAKLRMAA</sequence>
<keyword evidence="2" id="KW-0805">Transcription regulation</keyword>
<evidence type="ECO:0000259" key="8">
    <source>
        <dbReference type="Pfam" id="PF08281"/>
    </source>
</evidence>
<feature type="compositionally biased region" description="Low complexity" evidence="6">
    <location>
        <begin position="218"/>
        <end position="232"/>
    </location>
</feature>
<dbReference type="AlphaFoldDB" id="A0A4P6ETQ6"/>
<dbReference type="InterPro" id="IPR013324">
    <property type="entry name" value="RNA_pol_sigma_r3/r4-like"/>
</dbReference>
<dbReference type="InterPro" id="IPR036388">
    <property type="entry name" value="WH-like_DNA-bd_sf"/>
</dbReference>
<reference evidence="9 10" key="1">
    <citation type="submission" date="2019-01" db="EMBL/GenBank/DDBJ databases">
        <title>Genome sequencing of strain FW100M-2.</title>
        <authorList>
            <person name="Heo J."/>
            <person name="Kim S.-J."/>
            <person name="Kim J.-S."/>
            <person name="Hong S.-B."/>
            <person name="Kwon S.-W."/>
        </authorList>
    </citation>
    <scope>NUCLEOTIDE SEQUENCE [LARGE SCALE GENOMIC DNA]</scope>
    <source>
        <strain evidence="9 10">FW100M-2</strain>
    </source>
</reference>
<name>A0A4P6ETQ6_9BACL</name>
<evidence type="ECO:0000256" key="5">
    <source>
        <dbReference type="ARBA" id="ARBA00023163"/>
    </source>
</evidence>
<protein>
    <submittedName>
        <fullName evidence="9">RNA polymerase sigma factor</fullName>
    </submittedName>
</protein>
<evidence type="ECO:0000256" key="6">
    <source>
        <dbReference type="SAM" id="MobiDB-lite"/>
    </source>
</evidence>
<dbReference type="RefSeq" id="WP_129439764.1">
    <property type="nucleotide sequence ID" value="NZ_CP035492.1"/>
</dbReference>
<evidence type="ECO:0000313" key="10">
    <source>
        <dbReference type="Proteomes" id="UP000293568"/>
    </source>
</evidence>
<dbReference type="InterPro" id="IPR007627">
    <property type="entry name" value="RNA_pol_sigma70_r2"/>
</dbReference>
<evidence type="ECO:0000256" key="4">
    <source>
        <dbReference type="ARBA" id="ARBA00023125"/>
    </source>
</evidence>
<dbReference type="KEGG" id="pprt:ET464_07760"/>
<evidence type="ECO:0000256" key="1">
    <source>
        <dbReference type="ARBA" id="ARBA00010641"/>
    </source>
</evidence>
<feature type="domain" description="RNA polymerase sigma-70 region 2" evidence="7">
    <location>
        <begin position="11"/>
        <end position="74"/>
    </location>
</feature>
<feature type="region of interest" description="Disordered" evidence="6">
    <location>
        <begin position="210"/>
        <end position="245"/>
    </location>
</feature>